<evidence type="ECO:0000313" key="1">
    <source>
        <dbReference type="EMBL" id="MDE8771248.1"/>
    </source>
</evidence>
<protein>
    <submittedName>
        <fullName evidence="1">Uncharacterized protein</fullName>
    </submittedName>
</protein>
<dbReference type="EMBL" id="JAREJI010000015">
    <property type="protein sequence ID" value="MDE8771248.1"/>
    <property type="molecule type" value="Genomic_DNA"/>
</dbReference>
<evidence type="ECO:0000313" key="2">
    <source>
        <dbReference type="Proteomes" id="UP001163056"/>
    </source>
</evidence>
<dbReference type="Proteomes" id="UP001163056">
    <property type="component" value="Unassembled WGS sequence"/>
</dbReference>
<dbReference type="RefSeq" id="WP_227698403.1">
    <property type="nucleotide sequence ID" value="NZ_CP181870.1"/>
</dbReference>
<organism evidence="1 2">
    <name type="scientific">Providencia stuartii</name>
    <dbReference type="NCBI Taxonomy" id="588"/>
    <lineage>
        <taxon>Bacteria</taxon>
        <taxon>Pseudomonadati</taxon>
        <taxon>Pseudomonadota</taxon>
        <taxon>Gammaproteobacteria</taxon>
        <taxon>Enterobacterales</taxon>
        <taxon>Morganellaceae</taxon>
        <taxon>Providencia</taxon>
    </lineage>
</organism>
<dbReference type="AlphaFoldDB" id="A0AAJ1JHT6"/>
<proteinExistence type="predicted"/>
<accession>A0AAJ1JHT6</accession>
<sequence length="87" mass="9773">MNHSSEKGVYAVNFNHIAQVASEYRQSMLLNSDIKNLLKAGRMRKFVGVKTVRSVVNSQFHSTLAVGSTLSKPDVLRCWVFQENSES</sequence>
<reference evidence="1 2" key="1">
    <citation type="submission" date="2023-03" db="EMBL/GenBank/DDBJ databases">
        <title>WGS of NDM-producing Providencia thailandensis from Ukrainian patients.</title>
        <authorList>
            <person name="Zabicka D."/>
            <person name="Izdebski R."/>
            <person name="Urbanowicz P."/>
            <person name="Biedrzycka M."/>
            <person name="Guzek A."/>
            <person name="Gniadkowski M."/>
        </authorList>
    </citation>
    <scope>NUCLEOTIDE SEQUENCE [LARGE SCALE GENOMIC DNA]</scope>
    <source>
        <strain evidence="1 2">8015-22</strain>
    </source>
</reference>
<gene>
    <name evidence="1" type="ORF">PZS58_17305</name>
</gene>
<comment type="caution">
    <text evidence="1">The sequence shown here is derived from an EMBL/GenBank/DDBJ whole genome shotgun (WGS) entry which is preliminary data.</text>
</comment>
<name>A0AAJ1JHT6_PROST</name>